<evidence type="ECO:0000256" key="4">
    <source>
        <dbReference type="ARBA" id="ARBA00023239"/>
    </source>
</evidence>
<dbReference type="InterPro" id="IPR006913">
    <property type="entry name" value="CENP-V/GFA"/>
</dbReference>
<dbReference type="Proteomes" id="UP000184292">
    <property type="component" value="Unassembled WGS sequence"/>
</dbReference>
<organism evidence="6 7">
    <name type="scientific">Wenxinia saemankumensis</name>
    <dbReference type="NCBI Taxonomy" id="1447782"/>
    <lineage>
        <taxon>Bacteria</taxon>
        <taxon>Pseudomonadati</taxon>
        <taxon>Pseudomonadota</taxon>
        <taxon>Alphaproteobacteria</taxon>
        <taxon>Rhodobacterales</taxon>
        <taxon>Roseobacteraceae</taxon>
        <taxon>Wenxinia</taxon>
    </lineage>
</organism>
<keyword evidence="3" id="KW-0862">Zinc</keyword>
<dbReference type="Pfam" id="PF04828">
    <property type="entry name" value="GFA"/>
    <property type="match status" value="1"/>
</dbReference>
<dbReference type="RefSeq" id="WP_073328625.1">
    <property type="nucleotide sequence ID" value="NZ_FQYO01000003.1"/>
</dbReference>
<dbReference type="GO" id="GO:0046872">
    <property type="term" value="F:metal ion binding"/>
    <property type="evidence" value="ECO:0007669"/>
    <property type="project" value="UniProtKB-KW"/>
</dbReference>
<dbReference type="GO" id="GO:0016846">
    <property type="term" value="F:carbon-sulfur lyase activity"/>
    <property type="evidence" value="ECO:0007669"/>
    <property type="project" value="InterPro"/>
</dbReference>
<keyword evidence="2" id="KW-0479">Metal-binding</keyword>
<dbReference type="AlphaFoldDB" id="A0A1M6E3W4"/>
<name>A0A1M6E3W4_9RHOB</name>
<keyword evidence="7" id="KW-1185">Reference proteome</keyword>
<evidence type="ECO:0000313" key="7">
    <source>
        <dbReference type="Proteomes" id="UP000184292"/>
    </source>
</evidence>
<evidence type="ECO:0000256" key="1">
    <source>
        <dbReference type="ARBA" id="ARBA00005495"/>
    </source>
</evidence>
<dbReference type="EMBL" id="FQYO01000003">
    <property type="protein sequence ID" value="SHI80083.1"/>
    <property type="molecule type" value="Genomic_DNA"/>
</dbReference>
<evidence type="ECO:0000259" key="5">
    <source>
        <dbReference type="PROSITE" id="PS51891"/>
    </source>
</evidence>
<protein>
    <submittedName>
        <fullName evidence="6">Uncharacterized conserved protein</fullName>
    </submittedName>
</protein>
<dbReference type="OrthoDB" id="9807246at2"/>
<dbReference type="Gene3D" id="3.90.1590.10">
    <property type="entry name" value="glutathione-dependent formaldehyde- activating enzyme (gfa)"/>
    <property type="match status" value="1"/>
</dbReference>
<keyword evidence="4" id="KW-0456">Lyase</keyword>
<dbReference type="PANTHER" id="PTHR33337:SF40">
    <property type="entry name" value="CENP-V_GFA DOMAIN-CONTAINING PROTEIN-RELATED"/>
    <property type="match status" value="1"/>
</dbReference>
<evidence type="ECO:0000256" key="3">
    <source>
        <dbReference type="ARBA" id="ARBA00022833"/>
    </source>
</evidence>
<dbReference type="PANTHER" id="PTHR33337">
    <property type="entry name" value="GFA DOMAIN-CONTAINING PROTEIN"/>
    <property type="match status" value="1"/>
</dbReference>
<dbReference type="SUPFAM" id="SSF51316">
    <property type="entry name" value="Mss4-like"/>
    <property type="match status" value="1"/>
</dbReference>
<reference evidence="6 7" key="1">
    <citation type="submission" date="2016-11" db="EMBL/GenBank/DDBJ databases">
        <authorList>
            <person name="Jaros S."/>
            <person name="Januszkiewicz K."/>
            <person name="Wedrychowicz H."/>
        </authorList>
    </citation>
    <scope>NUCLEOTIDE SEQUENCE [LARGE SCALE GENOMIC DNA]</scope>
    <source>
        <strain evidence="6 7">DSM 100565</strain>
    </source>
</reference>
<sequence length="136" mass="14614">MTGPALTGHCLCGAVTFRAEGPPLWCGHCHCESCRRHTGAAMATFVRVRRAGLEIDGPVASYASSPGRTRSHCGTCGSPLAFLWDERPDSVDLMAALLDDAGSVTPTSHDFVEERIAWMHPLPEVATPPTRKEETP</sequence>
<evidence type="ECO:0000313" key="6">
    <source>
        <dbReference type="EMBL" id="SHI80083.1"/>
    </source>
</evidence>
<dbReference type="PROSITE" id="PS51891">
    <property type="entry name" value="CENP_V_GFA"/>
    <property type="match status" value="1"/>
</dbReference>
<evidence type="ECO:0000256" key="2">
    <source>
        <dbReference type="ARBA" id="ARBA00022723"/>
    </source>
</evidence>
<accession>A0A1M6E3W4</accession>
<feature type="domain" description="CENP-V/GFA" evidence="5">
    <location>
        <begin position="6"/>
        <end position="113"/>
    </location>
</feature>
<comment type="similarity">
    <text evidence="1">Belongs to the Gfa family.</text>
</comment>
<gene>
    <name evidence="6" type="ORF">SAMN05444417_1781</name>
</gene>
<proteinExistence type="inferred from homology"/>
<dbReference type="STRING" id="1447782.SAMN05444417_1781"/>
<dbReference type="InterPro" id="IPR011057">
    <property type="entry name" value="Mss4-like_sf"/>
</dbReference>